<sequence length="70" mass="8061">MIFDLQVSRFCLVITQIFFNLKPLETPPPCFCLFVCFCLCSCIKKSIHAPYSDFDRLHPKLPIFGSVHPP</sequence>
<name>A0AAD6WG63_9ROSI</name>
<accession>A0AAD6WG63</accession>
<dbReference type="AlphaFoldDB" id="A0AAD6WG63"/>
<comment type="caution">
    <text evidence="1">The sequence shown here is derived from an EMBL/GenBank/DDBJ whole genome shotgun (WGS) entry which is preliminary data.</text>
</comment>
<organism evidence="1 2">
    <name type="scientific">Populus alba x Populus x berolinensis</name>
    <dbReference type="NCBI Taxonomy" id="444605"/>
    <lineage>
        <taxon>Eukaryota</taxon>
        <taxon>Viridiplantae</taxon>
        <taxon>Streptophyta</taxon>
        <taxon>Embryophyta</taxon>
        <taxon>Tracheophyta</taxon>
        <taxon>Spermatophyta</taxon>
        <taxon>Magnoliopsida</taxon>
        <taxon>eudicotyledons</taxon>
        <taxon>Gunneridae</taxon>
        <taxon>Pentapetalae</taxon>
        <taxon>rosids</taxon>
        <taxon>fabids</taxon>
        <taxon>Malpighiales</taxon>
        <taxon>Salicaceae</taxon>
        <taxon>Saliceae</taxon>
        <taxon>Populus</taxon>
    </lineage>
</organism>
<keyword evidence="2" id="KW-1185">Reference proteome</keyword>
<dbReference type="EMBL" id="JAQIZT010000001">
    <property type="protein sequence ID" value="KAJ7011167.1"/>
    <property type="molecule type" value="Genomic_DNA"/>
</dbReference>
<protein>
    <submittedName>
        <fullName evidence="1">Uncharacterized protein</fullName>
    </submittedName>
</protein>
<evidence type="ECO:0000313" key="1">
    <source>
        <dbReference type="EMBL" id="KAJ7011167.1"/>
    </source>
</evidence>
<reference evidence="1 2" key="1">
    <citation type="journal article" date="2023" name="Mol. Ecol. Resour.">
        <title>Chromosome-level genome assembly of a triploid poplar Populus alba 'Berolinensis'.</title>
        <authorList>
            <person name="Chen S."/>
            <person name="Yu Y."/>
            <person name="Wang X."/>
            <person name="Wang S."/>
            <person name="Zhang T."/>
            <person name="Zhou Y."/>
            <person name="He R."/>
            <person name="Meng N."/>
            <person name="Wang Y."/>
            <person name="Liu W."/>
            <person name="Liu Z."/>
            <person name="Liu J."/>
            <person name="Guo Q."/>
            <person name="Huang H."/>
            <person name="Sederoff R.R."/>
            <person name="Wang G."/>
            <person name="Qu G."/>
            <person name="Chen S."/>
        </authorList>
    </citation>
    <scope>NUCLEOTIDE SEQUENCE [LARGE SCALE GENOMIC DNA]</scope>
    <source>
        <strain evidence="1">SC-2020</strain>
    </source>
</reference>
<proteinExistence type="predicted"/>
<dbReference type="Proteomes" id="UP001164929">
    <property type="component" value="Chromosome 1"/>
</dbReference>
<evidence type="ECO:0000313" key="2">
    <source>
        <dbReference type="Proteomes" id="UP001164929"/>
    </source>
</evidence>
<gene>
    <name evidence="1" type="ORF">NC653_001560</name>
</gene>